<dbReference type="Gene3D" id="1.10.10.60">
    <property type="entry name" value="Homeodomain-like"/>
    <property type="match status" value="1"/>
</dbReference>
<dbReference type="OrthoDB" id="9806334at2"/>
<name>A0A1G7Q045_9ACTN</name>
<dbReference type="Proteomes" id="UP000198863">
    <property type="component" value="Unassembled WGS sequence"/>
</dbReference>
<dbReference type="Gene3D" id="1.10.357.10">
    <property type="entry name" value="Tetracycline Repressor, domain 2"/>
    <property type="match status" value="1"/>
</dbReference>
<proteinExistence type="predicted"/>
<evidence type="ECO:0000256" key="3">
    <source>
        <dbReference type="ARBA" id="ARBA00023125"/>
    </source>
</evidence>
<dbReference type="GO" id="GO:0003700">
    <property type="term" value="F:DNA-binding transcription factor activity"/>
    <property type="evidence" value="ECO:0007669"/>
    <property type="project" value="TreeGrafter"/>
</dbReference>
<keyword evidence="4" id="KW-0804">Transcription</keyword>
<keyword evidence="2" id="KW-0805">Transcription regulation</keyword>
<dbReference type="InterPro" id="IPR036271">
    <property type="entry name" value="Tet_transcr_reg_TetR-rel_C_sf"/>
</dbReference>
<feature type="domain" description="HTH tetR-type" evidence="6">
    <location>
        <begin position="14"/>
        <end position="74"/>
    </location>
</feature>
<dbReference type="PANTHER" id="PTHR30055">
    <property type="entry name" value="HTH-TYPE TRANSCRIPTIONAL REGULATOR RUTR"/>
    <property type="match status" value="1"/>
</dbReference>
<reference evidence="8" key="1">
    <citation type="submission" date="2016-10" db="EMBL/GenBank/DDBJ databases">
        <authorList>
            <person name="Varghese N."/>
            <person name="Submissions S."/>
        </authorList>
    </citation>
    <scope>NUCLEOTIDE SEQUENCE [LARGE SCALE GENOMIC DNA]</scope>
    <source>
        <strain evidence="8">DSM 44526</strain>
    </source>
</reference>
<evidence type="ECO:0000256" key="2">
    <source>
        <dbReference type="ARBA" id="ARBA00023015"/>
    </source>
</evidence>
<dbReference type="InterPro" id="IPR039538">
    <property type="entry name" value="BetI_C"/>
</dbReference>
<feature type="DNA-binding region" description="H-T-H motif" evidence="5">
    <location>
        <begin position="37"/>
        <end position="56"/>
    </location>
</feature>
<accession>A0A1G7Q045</accession>
<keyword evidence="1" id="KW-0678">Repressor</keyword>
<sequence length="204" mass="21123">MVEQVRRTQQQRRAETGRRVLDAAVALIAEKGSRAVTLAEVGEAAGYSRGIVHAHFGSREQLLAAVVRDAQRFDVPEAAGSGLDRLAALVRAYLANLALRGPAIGAFLLMWAESRASDPVLGPLFAERDRSFRADLAAVVRAGVADGSVRADADPEAVAILLLGALRGIGMQHAGSAGAVVGDGLIEQTVVVLVNGLGSGAEPA</sequence>
<dbReference type="PROSITE" id="PS50977">
    <property type="entry name" value="HTH_TETR_2"/>
    <property type="match status" value="1"/>
</dbReference>
<dbReference type="SUPFAM" id="SSF46689">
    <property type="entry name" value="Homeodomain-like"/>
    <property type="match status" value="1"/>
</dbReference>
<evidence type="ECO:0000259" key="6">
    <source>
        <dbReference type="PROSITE" id="PS50977"/>
    </source>
</evidence>
<dbReference type="InterPro" id="IPR009057">
    <property type="entry name" value="Homeodomain-like_sf"/>
</dbReference>
<evidence type="ECO:0000256" key="4">
    <source>
        <dbReference type="ARBA" id="ARBA00023163"/>
    </source>
</evidence>
<dbReference type="InterPro" id="IPR050109">
    <property type="entry name" value="HTH-type_TetR-like_transc_reg"/>
</dbReference>
<gene>
    <name evidence="7" type="ORF">SAMN05660324_1294</name>
</gene>
<protein>
    <submittedName>
        <fullName evidence="7">Transcriptional regulator, TetR family</fullName>
    </submittedName>
</protein>
<evidence type="ECO:0000313" key="7">
    <source>
        <dbReference type="EMBL" id="SDF91922.1"/>
    </source>
</evidence>
<organism evidence="7 8">
    <name type="scientific">Klenkia brasiliensis</name>
    <dbReference type="NCBI Taxonomy" id="333142"/>
    <lineage>
        <taxon>Bacteria</taxon>
        <taxon>Bacillati</taxon>
        <taxon>Actinomycetota</taxon>
        <taxon>Actinomycetes</taxon>
        <taxon>Geodermatophilales</taxon>
        <taxon>Geodermatophilaceae</taxon>
        <taxon>Klenkia</taxon>
    </lineage>
</organism>
<evidence type="ECO:0000313" key="8">
    <source>
        <dbReference type="Proteomes" id="UP000198863"/>
    </source>
</evidence>
<dbReference type="PANTHER" id="PTHR30055:SF234">
    <property type="entry name" value="HTH-TYPE TRANSCRIPTIONAL REGULATOR BETI"/>
    <property type="match status" value="1"/>
</dbReference>
<evidence type="ECO:0000256" key="5">
    <source>
        <dbReference type="PROSITE-ProRule" id="PRU00335"/>
    </source>
</evidence>
<dbReference type="GO" id="GO:0000976">
    <property type="term" value="F:transcription cis-regulatory region binding"/>
    <property type="evidence" value="ECO:0007669"/>
    <property type="project" value="TreeGrafter"/>
</dbReference>
<dbReference type="PRINTS" id="PR00455">
    <property type="entry name" value="HTHTETR"/>
</dbReference>
<dbReference type="SUPFAM" id="SSF48498">
    <property type="entry name" value="Tetracyclin repressor-like, C-terminal domain"/>
    <property type="match status" value="1"/>
</dbReference>
<dbReference type="RefSeq" id="WP_091060281.1">
    <property type="nucleotide sequence ID" value="NZ_FNCF01000002.1"/>
</dbReference>
<dbReference type="InterPro" id="IPR001647">
    <property type="entry name" value="HTH_TetR"/>
</dbReference>
<keyword evidence="3 5" id="KW-0238">DNA-binding</keyword>
<dbReference type="EMBL" id="FNCF01000002">
    <property type="protein sequence ID" value="SDF91922.1"/>
    <property type="molecule type" value="Genomic_DNA"/>
</dbReference>
<evidence type="ECO:0000256" key="1">
    <source>
        <dbReference type="ARBA" id="ARBA00022491"/>
    </source>
</evidence>
<keyword evidence="8" id="KW-1185">Reference proteome</keyword>
<dbReference type="AlphaFoldDB" id="A0A1G7Q045"/>
<dbReference type="Pfam" id="PF00440">
    <property type="entry name" value="TetR_N"/>
    <property type="match status" value="1"/>
</dbReference>
<dbReference type="Pfam" id="PF13977">
    <property type="entry name" value="TetR_C_6"/>
    <property type="match status" value="1"/>
</dbReference>